<keyword evidence="3" id="KW-0227">DNA damage</keyword>
<dbReference type="SUPFAM" id="SSF52980">
    <property type="entry name" value="Restriction endonuclease-like"/>
    <property type="match status" value="1"/>
</dbReference>
<evidence type="ECO:0000256" key="11">
    <source>
        <dbReference type="ARBA" id="ARBA00034617"/>
    </source>
</evidence>
<organism evidence="18 19">
    <name type="scientific">Planktotalea frisia</name>
    <dbReference type="NCBI Taxonomy" id="696762"/>
    <lineage>
        <taxon>Bacteria</taxon>
        <taxon>Pseudomonadati</taxon>
        <taxon>Pseudomonadota</taxon>
        <taxon>Alphaproteobacteria</taxon>
        <taxon>Rhodobacterales</taxon>
        <taxon>Paracoccaceae</taxon>
        <taxon>Planktotalea</taxon>
    </lineage>
</organism>
<keyword evidence="6" id="KW-0269">Exonuclease</keyword>
<evidence type="ECO:0000256" key="1">
    <source>
        <dbReference type="ARBA" id="ARBA00022722"/>
    </source>
</evidence>
<dbReference type="Gene3D" id="3.40.50.300">
    <property type="entry name" value="P-loop containing nucleotide triphosphate hydrolases"/>
    <property type="match status" value="4"/>
</dbReference>
<dbReference type="InterPro" id="IPR038726">
    <property type="entry name" value="PDDEXK_AddAB-type"/>
</dbReference>
<evidence type="ECO:0000259" key="17">
    <source>
        <dbReference type="PROSITE" id="PS51217"/>
    </source>
</evidence>
<keyword evidence="7 15" id="KW-0067">ATP-binding</keyword>
<evidence type="ECO:0000256" key="15">
    <source>
        <dbReference type="PROSITE-ProRule" id="PRU00560"/>
    </source>
</evidence>
<dbReference type="PANTHER" id="PTHR11070:SF2">
    <property type="entry name" value="ATP-DEPENDENT DNA HELICASE SRS2"/>
    <property type="match status" value="1"/>
</dbReference>
<evidence type="ECO:0000313" key="18">
    <source>
        <dbReference type="EMBL" id="OJI93586.1"/>
    </source>
</evidence>
<dbReference type="InterPro" id="IPR014016">
    <property type="entry name" value="UvrD-like_ATP-bd"/>
</dbReference>
<keyword evidence="4 15" id="KW-0378">Hydrolase</keyword>
<dbReference type="GO" id="GO:0004527">
    <property type="term" value="F:exonuclease activity"/>
    <property type="evidence" value="ECO:0007669"/>
    <property type="project" value="UniProtKB-KW"/>
</dbReference>
<evidence type="ECO:0000256" key="9">
    <source>
        <dbReference type="ARBA" id="ARBA00023204"/>
    </source>
</evidence>
<dbReference type="GO" id="GO:0003677">
    <property type="term" value="F:DNA binding"/>
    <property type="evidence" value="ECO:0007669"/>
    <property type="project" value="UniProtKB-KW"/>
</dbReference>
<evidence type="ECO:0000313" key="19">
    <source>
        <dbReference type="Proteomes" id="UP000184514"/>
    </source>
</evidence>
<evidence type="ECO:0000256" key="14">
    <source>
        <dbReference type="ARBA" id="ARBA00048988"/>
    </source>
</evidence>
<dbReference type="RefSeq" id="WP_072630770.1">
    <property type="nucleotide sequence ID" value="NZ_MLCB01000139.1"/>
</dbReference>
<keyword evidence="1" id="KW-0540">Nuclease</keyword>
<name>A0A1L9NWC8_9RHOB</name>
<dbReference type="Pfam" id="PF12705">
    <property type="entry name" value="PDDEXK_1"/>
    <property type="match status" value="1"/>
</dbReference>
<dbReference type="InterPro" id="IPR000212">
    <property type="entry name" value="DNA_helicase_UvrD/REP"/>
</dbReference>
<dbReference type="GO" id="GO:0016887">
    <property type="term" value="F:ATP hydrolysis activity"/>
    <property type="evidence" value="ECO:0007669"/>
    <property type="project" value="RHEA"/>
</dbReference>
<keyword evidence="10" id="KW-0413">Isomerase</keyword>
<dbReference type="InterPro" id="IPR027417">
    <property type="entry name" value="P-loop_NTPase"/>
</dbReference>
<evidence type="ECO:0000256" key="3">
    <source>
        <dbReference type="ARBA" id="ARBA00022763"/>
    </source>
</evidence>
<comment type="catalytic activity">
    <reaction evidence="14">
        <text>ATP + H2O = ADP + phosphate + H(+)</text>
        <dbReference type="Rhea" id="RHEA:13065"/>
        <dbReference type="ChEBI" id="CHEBI:15377"/>
        <dbReference type="ChEBI" id="CHEBI:15378"/>
        <dbReference type="ChEBI" id="CHEBI:30616"/>
        <dbReference type="ChEBI" id="CHEBI:43474"/>
        <dbReference type="ChEBI" id="CHEBI:456216"/>
        <dbReference type="EC" id="5.6.2.4"/>
    </reaction>
</comment>
<keyword evidence="5 15" id="KW-0347">Helicase</keyword>
<dbReference type="GO" id="GO:0005829">
    <property type="term" value="C:cytosol"/>
    <property type="evidence" value="ECO:0007669"/>
    <property type="project" value="TreeGrafter"/>
</dbReference>
<feature type="binding site" evidence="15">
    <location>
        <begin position="25"/>
        <end position="32"/>
    </location>
    <ligand>
        <name>ATP</name>
        <dbReference type="ChEBI" id="CHEBI:30616"/>
    </ligand>
</feature>
<dbReference type="Pfam" id="PF00580">
    <property type="entry name" value="UvrD-helicase"/>
    <property type="match status" value="1"/>
</dbReference>
<dbReference type="GO" id="GO:0043138">
    <property type="term" value="F:3'-5' DNA helicase activity"/>
    <property type="evidence" value="ECO:0007669"/>
    <property type="project" value="UniProtKB-EC"/>
</dbReference>
<dbReference type="PROSITE" id="PS51217">
    <property type="entry name" value="UVRD_HELICASE_CTER"/>
    <property type="match status" value="1"/>
</dbReference>
<accession>A0A1L9NWC8</accession>
<comment type="caution">
    <text evidence="18">The sequence shown here is derived from an EMBL/GenBank/DDBJ whole genome shotgun (WGS) entry which is preliminary data.</text>
</comment>
<feature type="domain" description="UvrD-like helicase ATP-binding" evidence="16">
    <location>
        <begin position="4"/>
        <end position="472"/>
    </location>
</feature>
<dbReference type="EMBL" id="MLCB01000139">
    <property type="protein sequence ID" value="OJI93586.1"/>
    <property type="molecule type" value="Genomic_DNA"/>
</dbReference>
<reference evidence="18 19" key="1">
    <citation type="submission" date="2016-10" db="EMBL/GenBank/DDBJ databases">
        <title>Genome sequence of Planktotalea frisia SH6-1.</title>
        <authorList>
            <person name="Poehlein A."/>
            <person name="Bakenhus I."/>
            <person name="Voget S."/>
            <person name="Brinkhoff T."/>
            <person name="Simon M."/>
        </authorList>
    </citation>
    <scope>NUCLEOTIDE SEQUENCE [LARGE SCALE GENOMIC DNA]</scope>
    <source>
        <strain evidence="18 19">SH6-1</strain>
    </source>
</reference>
<evidence type="ECO:0000256" key="12">
    <source>
        <dbReference type="ARBA" id="ARBA00034808"/>
    </source>
</evidence>
<dbReference type="Gene3D" id="1.10.486.10">
    <property type="entry name" value="PCRA, domain 4"/>
    <property type="match status" value="1"/>
</dbReference>
<dbReference type="EC" id="5.6.2.4" evidence="12"/>
<evidence type="ECO:0000256" key="13">
    <source>
        <dbReference type="ARBA" id="ARBA00034923"/>
    </source>
</evidence>
<dbReference type="GO" id="GO:0005524">
    <property type="term" value="F:ATP binding"/>
    <property type="evidence" value="ECO:0007669"/>
    <property type="project" value="UniProtKB-UniRule"/>
</dbReference>
<evidence type="ECO:0000256" key="7">
    <source>
        <dbReference type="ARBA" id="ARBA00022840"/>
    </source>
</evidence>
<dbReference type="Proteomes" id="UP000184514">
    <property type="component" value="Unassembled WGS sequence"/>
</dbReference>
<dbReference type="PROSITE" id="PS51198">
    <property type="entry name" value="UVRD_HELICASE_ATP_BIND"/>
    <property type="match status" value="1"/>
</dbReference>
<evidence type="ECO:0000256" key="2">
    <source>
        <dbReference type="ARBA" id="ARBA00022741"/>
    </source>
</evidence>
<dbReference type="AlphaFoldDB" id="A0A1L9NWC8"/>
<keyword evidence="8" id="KW-0238">DNA-binding</keyword>
<dbReference type="NCBIfam" id="TIGR02784">
    <property type="entry name" value="addA_alphas"/>
    <property type="match status" value="1"/>
</dbReference>
<dbReference type="InterPro" id="IPR011604">
    <property type="entry name" value="PDDEXK-like_dom_sf"/>
</dbReference>
<protein>
    <recommendedName>
        <fullName evidence="12">DNA 3'-5' helicase</fullName>
        <ecNumber evidence="12">5.6.2.4</ecNumber>
    </recommendedName>
    <alternativeName>
        <fullName evidence="13">DNA 3'-5' helicase II</fullName>
    </alternativeName>
</protein>
<evidence type="ECO:0000256" key="4">
    <source>
        <dbReference type="ARBA" id="ARBA00022801"/>
    </source>
</evidence>
<evidence type="ECO:0000256" key="6">
    <source>
        <dbReference type="ARBA" id="ARBA00022839"/>
    </source>
</evidence>
<dbReference type="STRING" id="696762.PFRI_22150"/>
<comment type="catalytic activity">
    <reaction evidence="11">
        <text>Couples ATP hydrolysis with the unwinding of duplex DNA by translocating in the 3'-5' direction.</text>
        <dbReference type="EC" id="5.6.2.4"/>
    </reaction>
</comment>
<feature type="domain" description="UvrD-like helicase C-terminal" evidence="17">
    <location>
        <begin position="488"/>
        <end position="771"/>
    </location>
</feature>
<dbReference type="Pfam" id="PF13361">
    <property type="entry name" value="UvrD_C"/>
    <property type="match status" value="1"/>
</dbReference>
<dbReference type="GO" id="GO:0033202">
    <property type="term" value="C:DNA helicase complex"/>
    <property type="evidence" value="ECO:0007669"/>
    <property type="project" value="TreeGrafter"/>
</dbReference>
<dbReference type="Gene3D" id="3.90.320.10">
    <property type="match status" value="1"/>
</dbReference>
<evidence type="ECO:0000256" key="8">
    <source>
        <dbReference type="ARBA" id="ARBA00023125"/>
    </source>
</evidence>
<dbReference type="SUPFAM" id="SSF52540">
    <property type="entry name" value="P-loop containing nucleoside triphosphate hydrolases"/>
    <property type="match status" value="1"/>
</dbReference>
<dbReference type="OrthoDB" id="9810135at2"/>
<evidence type="ECO:0000256" key="10">
    <source>
        <dbReference type="ARBA" id="ARBA00023235"/>
    </source>
</evidence>
<dbReference type="PANTHER" id="PTHR11070">
    <property type="entry name" value="UVRD / RECB / PCRA DNA HELICASE FAMILY MEMBER"/>
    <property type="match status" value="1"/>
</dbReference>
<dbReference type="InterPro" id="IPR011335">
    <property type="entry name" value="Restrct_endonuc-II-like"/>
</dbReference>
<gene>
    <name evidence="18" type="primary">addA</name>
    <name evidence="18" type="ORF">PFRI_22150</name>
</gene>
<dbReference type="GO" id="GO:0000725">
    <property type="term" value="P:recombinational repair"/>
    <property type="evidence" value="ECO:0007669"/>
    <property type="project" value="TreeGrafter"/>
</dbReference>
<keyword evidence="9" id="KW-0234">DNA repair</keyword>
<dbReference type="InterPro" id="IPR014151">
    <property type="entry name" value="DNA_helicase_AddA"/>
</dbReference>
<keyword evidence="2 15" id="KW-0547">Nucleotide-binding</keyword>
<evidence type="ECO:0000259" key="16">
    <source>
        <dbReference type="PROSITE" id="PS51198"/>
    </source>
</evidence>
<evidence type="ECO:0000256" key="5">
    <source>
        <dbReference type="ARBA" id="ARBA00022806"/>
    </source>
</evidence>
<dbReference type="InterPro" id="IPR014017">
    <property type="entry name" value="DNA_helicase_UvrD-like_C"/>
</dbReference>
<proteinExistence type="predicted"/>
<keyword evidence="19" id="KW-1185">Reference proteome</keyword>
<sequence length="1114" mass="123562">MIARNDATLAQVNAARPHVSTWLSANAGSGKTRVLTDRVARLLLAQVPPERILCLTYTKAAAAEMQNRLFKRLGEWAMLEDDTLRNALRELGEEGSITNDDLRSARTLFAAAIEAPGGLKIQTIHSFCSTVLRRFPLEANVSPQFAEMEERAADLLREEIIEDMAASDQAPLIMDLATVTGAYDLTELSGEIVRHRSALLTPPSDSAVFAAYDVDPSLTNEAIAASVFMGGEAGLLSALINVLNRSGVTDVKMAQKLTLITALDASALPILEDAFLLKKDGSAKVGKIPAKGAQKNFVAHQDALDAWILRVEAARTSRLKLAAVQKTLKLNRFAAAFLKRYEASKQARGWLDFDDLILKTRDLLANSEMAQWVLYKLDGGIDHILVDEAQDTSPTQWDVIERLTSEITAGEGARDEVPRTIFVVGDKKQSIYSFQGADPREFDRMRSEFDTRLRPTNTPLVDAELHYSFRSAQCILELVDKTFEGHAAAGFASSTHLAFEGGPPGRVDIWPAIPKADKHEPSDWSDTVDKLSENDETVLMAQRIADEIKRMTGPYGESIYDKDGFRKVRAGDVLILVQRRSDLFEEIIRACKTAGLPIAGADRLKVGAEMAVRDLQALLSFLATPEDDYSLAVVLKSPLIGWSEKQLFDLAQGRDARFLWQELRNQKEQHPEVFALLEDLRKEADFLRPYDLIERVLIRHEGRRRFIGRLGREAEDGIDALLAQALSFERSRIPSLTGFLTWMETDDLTIKRQLSQDRDEIRVMTVHGSKGLEAPIVIMPETQKRRSPGGGSLIELDDLVGWNVRNDDAPDNVLAAKAQREERQAEERMRLLYVAMTRAEKWLILGAAGDLGKSDEESWYGLVSAAARERPHVEHDFGFGRGIRIEPVPWGNADNTPERSVVSETVLLEPIFRETVSPVKEAKTSISPSTDLGGAKALPSEMALDEDAAKLRGTQIHLLIEHFAETPPERWQTIADALLPDLPQLPDYVNEAASVINAPDISFIFENGTMSEVPITAQIRDLSEKPLYGIIDRLIVNDTDVWAIDFKTNVAIPETPHKCPEGLLRQMGAYSAALQKIYPSKRIRTGIVWTGNATLMELDAEQVNAAFLRADVSM</sequence>